<protein>
    <submittedName>
        <fullName evidence="2">Uncharacterized protein</fullName>
    </submittedName>
</protein>
<feature type="region of interest" description="Disordered" evidence="1">
    <location>
        <begin position="1"/>
        <end position="20"/>
    </location>
</feature>
<keyword evidence="3" id="KW-1185">Reference proteome</keyword>
<organism evidence="2 3">
    <name type="scientific">Imshaugia aleurites</name>
    <dbReference type="NCBI Taxonomy" id="172621"/>
    <lineage>
        <taxon>Eukaryota</taxon>
        <taxon>Fungi</taxon>
        <taxon>Dikarya</taxon>
        <taxon>Ascomycota</taxon>
        <taxon>Pezizomycotina</taxon>
        <taxon>Lecanoromycetes</taxon>
        <taxon>OSLEUM clade</taxon>
        <taxon>Lecanoromycetidae</taxon>
        <taxon>Lecanorales</taxon>
        <taxon>Lecanorineae</taxon>
        <taxon>Parmeliaceae</taxon>
        <taxon>Imshaugia</taxon>
    </lineage>
</organism>
<sequence length="140" mass="14859">MAECMKTSTIGHDQGTNTEEADHHANDTHLLRMIATGRHIVGTNSQSRVPPLAARGGLGFHDQKTEDTRIIAESGLHRLEEERGCYIAIGTTKATDHPATTAAAAVGNEAAIEATIKAVTEAVAQEGSGHRIMEAHSVEK</sequence>
<dbReference type="EMBL" id="CAJPDT010000005">
    <property type="protein sequence ID" value="CAF9908927.1"/>
    <property type="molecule type" value="Genomic_DNA"/>
</dbReference>
<dbReference type="Proteomes" id="UP000664534">
    <property type="component" value="Unassembled WGS sequence"/>
</dbReference>
<comment type="caution">
    <text evidence="2">The sequence shown here is derived from an EMBL/GenBank/DDBJ whole genome shotgun (WGS) entry which is preliminary data.</text>
</comment>
<feature type="compositionally biased region" description="Polar residues" evidence="1">
    <location>
        <begin position="1"/>
        <end position="18"/>
    </location>
</feature>
<evidence type="ECO:0000313" key="2">
    <source>
        <dbReference type="EMBL" id="CAF9908927.1"/>
    </source>
</evidence>
<evidence type="ECO:0000256" key="1">
    <source>
        <dbReference type="SAM" id="MobiDB-lite"/>
    </source>
</evidence>
<evidence type="ECO:0000313" key="3">
    <source>
        <dbReference type="Proteomes" id="UP000664534"/>
    </source>
</evidence>
<name>A0A8H3ERI7_9LECA</name>
<accession>A0A8H3ERI7</accession>
<gene>
    <name evidence="2" type="ORF">IMSHALPRED_007539</name>
</gene>
<proteinExistence type="predicted"/>
<reference evidence="2" key="1">
    <citation type="submission" date="2021-03" db="EMBL/GenBank/DDBJ databases">
        <authorList>
            <person name="Tagirdzhanova G."/>
        </authorList>
    </citation>
    <scope>NUCLEOTIDE SEQUENCE</scope>
</reference>
<dbReference type="AlphaFoldDB" id="A0A8H3ERI7"/>